<gene>
    <name evidence="1" type="ORF">SOCE26_056390</name>
</gene>
<proteinExistence type="predicted"/>
<reference evidence="1 2" key="1">
    <citation type="submission" date="2015-09" db="EMBL/GenBank/DDBJ databases">
        <title>Sorangium comparison.</title>
        <authorList>
            <person name="Zaburannyi N."/>
            <person name="Bunk B."/>
            <person name="Overmann J."/>
            <person name="Mueller R."/>
        </authorList>
    </citation>
    <scope>NUCLEOTIDE SEQUENCE [LARGE SCALE GENOMIC DNA]</scope>
    <source>
        <strain evidence="1 2">So ce26</strain>
    </source>
</reference>
<dbReference type="OrthoDB" id="5519518at2"/>
<name>A0A2L0EY10_SORCE</name>
<evidence type="ECO:0000313" key="1">
    <source>
        <dbReference type="EMBL" id="AUX44176.1"/>
    </source>
</evidence>
<protein>
    <recommendedName>
        <fullName evidence="3">DUF2946 domain-containing protein</fullName>
    </recommendedName>
</protein>
<sequence length="130" mass="13885">MPRARRPHRARSAILRWICAALSVLLALGVLAQGHTLQALGVAIACEHPSLVSASAEEHHEGAQDDGAHDDCPPGCDDCACGRIPMTLPLGEVLPYLLVEAYEIVASTPPELPGRSSACRLDRPPRRPRA</sequence>
<dbReference type="AlphaFoldDB" id="A0A2L0EY10"/>
<dbReference type="Proteomes" id="UP000238348">
    <property type="component" value="Chromosome"/>
</dbReference>
<accession>A0A2L0EY10</accession>
<organism evidence="1 2">
    <name type="scientific">Sorangium cellulosum</name>
    <name type="common">Polyangium cellulosum</name>
    <dbReference type="NCBI Taxonomy" id="56"/>
    <lineage>
        <taxon>Bacteria</taxon>
        <taxon>Pseudomonadati</taxon>
        <taxon>Myxococcota</taxon>
        <taxon>Polyangia</taxon>
        <taxon>Polyangiales</taxon>
        <taxon>Polyangiaceae</taxon>
        <taxon>Sorangium</taxon>
    </lineage>
</organism>
<dbReference type="EMBL" id="CP012673">
    <property type="protein sequence ID" value="AUX44176.1"/>
    <property type="molecule type" value="Genomic_DNA"/>
</dbReference>
<evidence type="ECO:0008006" key="3">
    <source>
        <dbReference type="Google" id="ProtNLM"/>
    </source>
</evidence>
<evidence type="ECO:0000313" key="2">
    <source>
        <dbReference type="Proteomes" id="UP000238348"/>
    </source>
</evidence>